<dbReference type="PROSITE" id="PS01022">
    <property type="entry name" value="PTR2_1"/>
    <property type="match status" value="1"/>
</dbReference>
<keyword evidence="8 11" id="KW-0472">Membrane</keyword>
<dbReference type="PANTHER" id="PTHR11654">
    <property type="entry name" value="OLIGOPEPTIDE TRANSPORTER-RELATED"/>
    <property type="match status" value="1"/>
</dbReference>
<dbReference type="GO" id="GO:0015031">
    <property type="term" value="P:protein transport"/>
    <property type="evidence" value="ECO:0007669"/>
    <property type="project" value="UniProtKB-KW"/>
</dbReference>
<dbReference type="GO" id="GO:0006857">
    <property type="term" value="P:oligopeptide transport"/>
    <property type="evidence" value="ECO:0007669"/>
    <property type="project" value="InterPro"/>
</dbReference>
<evidence type="ECO:0000256" key="2">
    <source>
        <dbReference type="ARBA" id="ARBA00005982"/>
    </source>
</evidence>
<proteinExistence type="inferred from homology"/>
<comment type="similarity">
    <text evidence="2">Belongs to the major facilitator superfamily. Proton-dependent oligopeptide transporter (POT/PTR) (TC 2.A.17) family.</text>
</comment>
<feature type="transmembrane region" description="Helical" evidence="11">
    <location>
        <begin position="157"/>
        <end position="178"/>
    </location>
</feature>
<feature type="region of interest" description="Disordered" evidence="10">
    <location>
        <begin position="817"/>
        <end position="836"/>
    </location>
</feature>
<protein>
    <recommendedName>
        <fullName evidence="9">Oligopeptide transporter 1</fullName>
    </recommendedName>
</protein>
<feature type="transmembrane region" description="Helical" evidence="11">
    <location>
        <begin position="336"/>
        <end position="353"/>
    </location>
</feature>
<dbReference type="STRING" id="451379.A0A0N5AQP9"/>
<dbReference type="WBParaSite" id="SMUV_0000702101-mRNA-1">
    <property type="protein sequence ID" value="SMUV_0000702101-mRNA-1"/>
    <property type="gene ID" value="SMUV_0000702101"/>
</dbReference>
<keyword evidence="7 11" id="KW-1133">Transmembrane helix</keyword>
<feature type="transmembrane region" description="Helical" evidence="11">
    <location>
        <begin position="190"/>
        <end position="211"/>
    </location>
</feature>
<evidence type="ECO:0000256" key="4">
    <source>
        <dbReference type="ARBA" id="ARBA00022692"/>
    </source>
</evidence>
<dbReference type="InterPro" id="IPR000109">
    <property type="entry name" value="POT_fam"/>
</dbReference>
<evidence type="ECO:0000256" key="10">
    <source>
        <dbReference type="SAM" id="MobiDB-lite"/>
    </source>
</evidence>
<dbReference type="GO" id="GO:0022857">
    <property type="term" value="F:transmembrane transporter activity"/>
    <property type="evidence" value="ECO:0007669"/>
    <property type="project" value="InterPro"/>
</dbReference>
<keyword evidence="3" id="KW-0813">Transport</keyword>
<feature type="transmembrane region" description="Helical" evidence="11">
    <location>
        <begin position="417"/>
        <end position="439"/>
    </location>
</feature>
<feature type="transmembrane region" description="Helical" evidence="11">
    <location>
        <begin position="95"/>
        <end position="115"/>
    </location>
</feature>
<dbReference type="AlphaFoldDB" id="A0A0N5AQP9"/>
<dbReference type="InterPro" id="IPR036259">
    <property type="entry name" value="MFS_trans_sf"/>
</dbReference>
<feature type="transmembrane region" description="Helical" evidence="11">
    <location>
        <begin position="122"/>
        <end position="145"/>
    </location>
</feature>
<dbReference type="Proteomes" id="UP000046393">
    <property type="component" value="Unplaced"/>
</dbReference>
<sequence length="836" mass="93053">MTDNDLFDSGLTKSKQQISDDDRTTNSSTDLESSHISELDPEPTTFKGIIKRWPKSTFCIIGNEFCERFSYTGMRTVLTLYVMNILSFSDDDATILFHSFIVLSYVSPLLGSILADGYIGKFWTIFWISILYAAGNVTLAIASTFSKGSGVHPYLDIAGLIIIGFGTGGIKPCVCAFGGDQFNPSHLRMISMFFSVFYFTVNVGSTLSTLITPELRTIPCNGADSCYPLAFGIPAGLMALATISFMSGSVYYKKYPPKENVMSRVVFAIGVSRFLIAEKALKNKWSSKVHRDHWLEHYLDNHVCAEDPRCLELRNSIEYDGKSCAQEKFVEEIKSLIRVTIVLMPVPMFWALYDQQGTRWIIQAVEMDSRVGNSFTLLPDQMITFNAVMVILFIPIFQAFIYPFFEKIGIRTTPLRRLVVGGFLAAGAFVICGIVQLNVNKTLPDVPSSNVAFVSFINTHPDCGIIVRGEGIDERNVAASTSLTDDKIIDVKELYRIEVGESSTFKFNIEFSHGCSGKNSTEFSPLLKGGKSYYVIVSPQGISYDETIWDKPTEGNGQSSLNINFLLPCNMVPKTVSWATCDEMNTYSDKMALCPVYTNSAHPCNPKSKHYYSWTKDDIVTQDVYSDDNLIVLHAQTYGFVNPRPGDYQLYYINYNSSDSDYTPKAEEVTAIPVENGILKIEGMGGVYNYVIDVVDPVSKPITQVNYHTVTPKNHLNILLQVPQYAVLTASEVLFSITGLEFAYSQAAANMKSVVQALWLLTVGIGDIIIIIIAKLDLFDNLAIEMFVYAGAMAVIIGIFTLLAIFYYEYTDFNTESKLRPDSSSADDTSLKKETL</sequence>
<evidence type="ECO:0000256" key="7">
    <source>
        <dbReference type="ARBA" id="ARBA00022989"/>
    </source>
</evidence>
<keyword evidence="5" id="KW-0571">Peptide transport</keyword>
<comment type="subcellular location">
    <subcellularLocation>
        <location evidence="1">Membrane</location>
        <topology evidence="1">Multi-pass membrane protein</topology>
    </subcellularLocation>
</comment>
<evidence type="ECO:0000313" key="13">
    <source>
        <dbReference type="WBParaSite" id="SMUV_0000702101-mRNA-1"/>
    </source>
</evidence>
<evidence type="ECO:0000313" key="12">
    <source>
        <dbReference type="Proteomes" id="UP000046393"/>
    </source>
</evidence>
<accession>A0A0N5AQP9</accession>
<feature type="transmembrane region" description="Helical" evidence="11">
    <location>
        <begin position="383"/>
        <end position="405"/>
    </location>
</feature>
<feature type="transmembrane region" description="Helical" evidence="11">
    <location>
        <begin position="231"/>
        <end position="252"/>
    </location>
</feature>
<evidence type="ECO:0000256" key="11">
    <source>
        <dbReference type="SAM" id="Phobius"/>
    </source>
</evidence>
<dbReference type="GO" id="GO:0016020">
    <property type="term" value="C:membrane"/>
    <property type="evidence" value="ECO:0007669"/>
    <property type="project" value="UniProtKB-SubCell"/>
</dbReference>
<dbReference type="InterPro" id="IPR018456">
    <property type="entry name" value="PTR2_symporter_CS"/>
</dbReference>
<keyword evidence="6" id="KW-0653">Protein transport</keyword>
<feature type="transmembrane region" description="Helical" evidence="11">
    <location>
        <begin position="725"/>
        <end position="745"/>
    </location>
</feature>
<keyword evidence="4 11" id="KW-0812">Transmembrane</keyword>
<evidence type="ECO:0000256" key="5">
    <source>
        <dbReference type="ARBA" id="ARBA00022856"/>
    </source>
</evidence>
<evidence type="ECO:0000256" key="9">
    <source>
        <dbReference type="ARBA" id="ARBA00078114"/>
    </source>
</evidence>
<dbReference type="Pfam" id="PF00854">
    <property type="entry name" value="PTR2"/>
    <property type="match status" value="2"/>
</dbReference>
<evidence type="ECO:0000256" key="1">
    <source>
        <dbReference type="ARBA" id="ARBA00004141"/>
    </source>
</evidence>
<organism evidence="12 13">
    <name type="scientific">Syphacia muris</name>
    <dbReference type="NCBI Taxonomy" id="451379"/>
    <lineage>
        <taxon>Eukaryota</taxon>
        <taxon>Metazoa</taxon>
        <taxon>Ecdysozoa</taxon>
        <taxon>Nematoda</taxon>
        <taxon>Chromadorea</taxon>
        <taxon>Rhabditida</taxon>
        <taxon>Spirurina</taxon>
        <taxon>Oxyuridomorpha</taxon>
        <taxon>Oxyuroidea</taxon>
        <taxon>Oxyuridae</taxon>
        <taxon>Syphacia</taxon>
    </lineage>
</organism>
<evidence type="ECO:0000256" key="8">
    <source>
        <dbReference type="ARBA" id="ARBA00023136"/>
    </source>
</evidence>
<evidence type="ECO:0000256" key="3">
    <source>
        <dbReference type="ARBA" id="ARBA00022448"/>
    </source>
</evidence>
<name>A0A0N5AQP9_9BILA</name>
<reference evidence="13" key="1">
    <citation type="submission" date="2017-02" db="UniProtKB">
        <authorList>
            <consortium name="WormBaseParasite"/>
        </authorList>
    </citation>
    <scope>IDENTIFICATION</scope>
</reference>
<evidence type="ECO:0000256" key="6">
    <source>
        <dbReference type="ARBA" id="ARBA00022927"/>
    </source>
</evidence>
<feature type="region of interest" description="Disordered" evidence="10">
    <location>
        <begin position="1"/>
        <end position="40"/>
    </location>
</feature>
<keyword evidence="12" id="KW-1185">Reference proteome</keyword>
<dbReference type="Gene3D" id="1.20.1250.20">
    <property type="entry name" value="MFS general substrate transporter like domains"/>
    <property type="match status" value="2"/>
</dbReference>
<feature type="transmembrane region" description="Helical" evidence="11">
    <location>
        <begin position="757"/>
        <end position="774"/>
    </location>
</feature>
<dbReference type="SUPFAM" id="SSF103473">
    <property type="entry name" value="MFS general substrate transporter"/>
    <property type="match status" value="1"/>
</dbReference>
<dbReference type="FunFam" id="1.20.1250.20:FF:000049">
    <property type="entry name" value="Solute carrier family 15 member 2"/>
    <property type="match status" value="1"/>
</dbReference>
<feature type="transmembrane region" description="Helical" evidence="11">
    <location>
        <begin position="786"/>
        <end position="808"/>
    </location>
</feature>